<keyword evidence="1" id="KW-0472">Membrane</keyword>
<protein>
    <submittedName>
        <fullName evidence="2">Phage holin</fullName>
    </submittedName>
</protein>
<reference evidence="2 3" key="1">
    <citation type="submission" date="2018-09" db="EMBL/GenBank/DDBJ databases">
        <title>Murine metabolic-syndrome-specific gut microbial biobank.</title>
        <authorList>
            <person name="Liu C."/>
        </authorList>
    </citation>
    <scope>NUCLEOTIDE SEQUENCE [LARGE SCALE GENOMIC DNA]</scope>
    <source>
        <strain evidence="2 3">0.1xD8-82</strain>
    </source>
</reference>
<evidence type="ECO:0000313" key="3">
    <source>
        <dbReference type="Proteomes" id="UP000280696"/>
    </source>
</evidence>
<accession>A0A3A9AY51</accession>
<dbReference type="AlphaFoldDB" id="A0A3A9AY51"/>
<dbReference type="NCBIfam" id="TIGR01673">
    <property type="entry name" value="holin_LLH"/>
    <property type="match status" value="1"/>
</dbReference>
<dbReference type="RefSeq" id="WP_016226830.1">
    <property type="nucleotide sequence ID" value="NZ_RAYQ01000006.1"/>
</dbReference>
<comment type="caution">
    <text evidence="2">The sequence shown here is derived from an EMBL/GenBank/DDBJ whole genome shotgun (WGS) entry which is preliminary data.</text>
</comment>
<proteinExistence type="predicted"/>
<name>A0A3A9AY51_9FIRM</name>
<dbReference type="OrthoDB" id="2059945at2"/>
<dbReference type="Proteomes" id="UP000280696">
    <property type="component" value="Unassembled WGS sequence"/>
</dbReference>
<sequence length="105" mass="11434">MDNILLKVIELVVIIAVTLIMRYGIPLLKTWAEEMKLTGVMKWVAKAVEAAEQMNKEAGSGAEKKAIVTEFLKEILAAKNISISDAQLETLIEAAVFAMNNSKGA</sequence>
<evidence type="ECO:0000256" key="1">
    <source>
        <dbReference type="SAM" id="Phobius"/>
    </source>
</evidence>
<keyword evidence="1" id="KW-1133">Transmembrane helix</keyword>
<feature type="transmembrane region" description="Helical" evidence="1">
    <location>
        <begin position="6"/>
        <end position="25"/>
    </location>
</feature>
<keyword evidence="1" id="KW-0812">Transmembrane</keyword>
<organism evidence="2 3">
    <name type="scientific">Parablautia intestinalis</name>
    <dbReference type="NCBI Taxonomy" id="2320100"/>
    <lineage>
        <taxon>Bacteria</taxon>
        <taxon>Bacillati</taxon>
        <taxon>Bacillota</taxon>
        <taxon>Clostridia</taxon>
        <taxon>Lachnospirales</taxon>
        <taxon>Lachnospiraceae</taxon>
        <taxon>Parablautia</taxon>
    </lineage>
</organism>
<evidence type="ECO:0000313" key="2">
    <source>
        <dbReference type="EMBL" id="RKI92096.1"/>
    </source>
</evidence>
<dbReference type="Pfam" id="PF09682">
    <property type="entry name" value="Phage_holin_6_1"/>
    <property type="match status" value="1"/>
</dbReference>
<gene>
    <name evidence="2" type="ORF">D7V94_08500</name>
</gene>
<dbReference type="EMBL" id="RAYQ01000006">
    <property type="protein sequence ID" value="RKI92096.1"/>
    <property type="molecule type" value="Genomic_DNA"/>
</dbReference>
<dbReference type="InterPro" id="IPR010026">
    <property type="entry name" value="Phage_holin_LL-H"/>
</dbReference>
<keyword evidence="3" id="KW-1185">Reference proteome</keyword>